<feature type="transmembrane region" description="Helical" evidence="6">
    <location>
        <begin position="235"/>
        <end position="259"/>
    </location>
</feature>
<keyword evidence="8" id="KW-1185">Reference proteome</keyword>
<organism evidence="7 8">
    <name type="scientific">Holothuria leucospilota</name>
    <name type="common">Black long sea cucumber</name>
    <name type="synonym">Mertensiothuria leucospilota</name>
    <dbReference type="NCBI Taxonomy" id="206669"/>
    <lineage>
        <taxon>Eukaryota</taxon>
        <taxon>Metazoa</taxon>
        <taxon>Echinodermata</taxon>
        <taxon>Eleutherozoa</taxon>
        <taxon>Echinozoa</taxon>
        <taxon>Holothuroidea</taxon>
        <taxon>Aspidochirotacea</taxon>
        <taxon>Aspidochirotida</taxon>
        <taxon>Holothuriidae</taxon>
        <taxon>Holothuria</taxon>
    </lineage>
</organism>
<evidence type="ECO:0000256" key="6">
    <source>
        <dbReference type="SAM" id="Phobius"/>
    </source>
</evidence>
<dbReference type="Proteomes" id="UP001152320">
    <property type="component" value="Chromosome 8"/>
</dbReference>
<dbReference type="OrthoDB" id="5348404at2759"/>
<evidence type="ECO:0000256" key="4">
    <source>
        <dbReference type="ARBA" id="ARBA00023136"/>
    </source>
</evidence>
<gene>
    <name evidence="7" type="ORF">HOLleu_18334</name>
</gene>
<dbReference type="AlphaFoldDB" id="A0A9Q1C3H6"/>
<evidence type="ECO:0008006" key="9">
    <source>
        <dbReference type="Google" id="ProtNLM"/>
    </source>
</evidence>
<dbReference type="Pfam" id="PF03619">
    <property type="entry name" value="Solute_trans_a"/>
    <property type="match status" value="1"/>
</dbReference>
<dbReference type="EMBL" id="JAIZAY010000008">
    <property type="protein sequence ID" value="KAJ8037505.1"/>
    <property type="molecule type" value="Genomic_DNA"/>
</dbReference>
<keyword evidence="2 6" id="KW-0812">Transmembrane</keyword>
<proteinExistence type="predicted"/>
<evidence type="ECO:0000256" key="3">
    <source>
        <dbReference type="ARBA" id="ARBA00022989"/>
    </source>
</evidence>
<keyword evidence="4 6" id="KW-0472">Membrane</keyword>
<dbReference type="InterPro" id="IPR005178">
    <property type="entry name" value="Ostalpha/TMEM184C"/>
</dbReference>
<feature type="transmembrane region" description="Helical" evidence="6">
    <location>
        <begin position="320"/>
        <end position="340"/>
    </location>
</feature>
<name>A0A9Q1C3H6_HOLLE</name>
<feature type="transmembrane region" description="Helical" evidence="6">
    <location>
        <begin position="201"/>
        <end position="220"/>
    </location>
</feature>
<feature type="region of interest" description="Disordered" evidence="5">
    <location>
        <begin position="402"/>
        <end position="454"/>
    </location>
</feature>
<evidence type="ECO:0000313" key="8">
    <source>
        <dbReference type="Proteomes" id="UP001152320"/>
    </source>
</evidence>
<feature type="transmembrane region" description="Helical" evidence="6">
    <location>
        <begin position="141"/>
        <end position="159"/>
    </location>
</feature>
<feature type="transmembrane region" description="Helical" evidence="6">
    <location>
        <begin position="280"/>
        <end position="300"/>
    </location>
</feature>
<keyword evidence="3 6" id="KW-1133">Transmembrane helix</keyword>
<accession>A0A9Q1C3H6</accession>
<evidence type="ECO:0000256" key="5">
    <source>
        <dbReference type="SAM" id="MobiDB-lite"/>
    </source>
</evidence>
<reference evidence="7" key="1">
    <citation type="submission" date="2021-10" db="EMBL/GenBank/DDBJ databases">
        <title>Tropical sea cucumber genome reveals ecological adaptation and Cuvierian tubules defense mechanism.</title>
        <authorList>
            <person name="Chen T."/>
        </authorList>
    </citation>
    <scope>NUCLEOTIDE SEQUENCE</scope>
    <source>
        <strain evidence="7">Nanhai2018</strain>
        <tissue evidence="7">Muscle</tissue>
    </source>
</reference>
<dbReference type="GO" id="GO:0016020">
    <property type="term" value="C:membrane"/>
    <property type="evidence" value="ECO:0007669"/>
    <property type="project" value="UniProtKB-SubCell"/>
</dbReference>
<sequence length="454" mass="51657">MAPRSTVEISVIGNTSESLPNLVTTTAGSPEEYTSMATDMATSNPVAESSSASTSELPPPELIFLQTPFGRGLAGLFAWAAFFITCHQIYMHLRHYNCPGEQRWIVRILFFIPIYAFDSWLSLLLFSKDHYYVYFDSVRDIYEAFVIYNFLSLCYEYLGGESSIMSEIRGNYIRPANWLCCTCCLKGKSYTIGFLRFCKQATLQFCLVKPIMVVATLILLQFDKFSDGNFAIYNGYLYITIIYNISISLALYALFLFYFAVRDLLSPFQPVLKFFLVKSIIFLSFWQGVLLAILELAGAIRSVPVYNGEDIPAGTVSAGYQNFLICLEMFFAAIGLRFAFPYSIYMESRLDDNAKSRDMQQSISSNLRDTVNPSDMFHDTLHNFMPQYQQYMHIQNSSSKEEMDSGYYHIPSERGSAEESEDTVPQLPKPESQKRWSKGSHNEKTGLLSSDDDF</sequence>
<evidence type="ECO:0000313" key="7">
    <source>
        <dbReference type="EMBL" id="KAJ8037505.1"/>
    </source>
</evidence>
<dbReference type="PANTHER" id="PTHR23423">
    <property type="entry name" value="ORGANIC SOLUTE TRANSPORTER-RELATED"/>
    <property type="match status" value="1"/>
</dbReference>
<evidence type="ECO:0000256" key="2">
    <source>
        <dbReference type="ARBA" id="ARBA00022692"/>
    </source>
</evidence>
<dbReference type="SMART" id="SM01417">
    <property type="entry name" value="Solute_trans_a"/>
    <property type="match status" value="1"/>
</dbReference>
<comment type="subcellular location">
    <subcellularLocation>
        <location evidence="1">Membrane</location>
        <topology evidence="1">Multi-pass membrane protein</topology>
    </subcellularLocation>
</comment>
<feature type="transmembrane region" description="Helical" evidence="6">
    <location>
        <begin position="72"/>
        <end position="93"/>
    </location>
</feature>
<protein>
    <recommendedName>
        <fullName evidence="9">Transmembrane protein 184B</fullName>
    </recommendedName>
</protein>
<feature type="transmembrane region" description="Helical" evidence="6">
    <location>
        <begin position="105"/>
        <end position="126"/>
    </location>
</feature>
<comment type="caution">
    <text evidence="7">The sequence shown here is derived from an EMBL/GenBank/DDBJ whole genome shotgun (WGS) entry which is preliminary data.</text>
</comment>
<evidence type="ECO:0000256" key="1">
    <source>
        <dbReference type="ARBA" id="ARBA00004141"/>
    </source>
</evidence>